<dbReference type="InterPro" id="IPR000297">
    <property type="entry name" value="PPIase_PpiC"/>
</dbReference>
<keyword evidence="2" id="KW-0413">Isomerase</keyword>
<name>A0A6C0P387_9BACL</name>
<dbReference type="AlphaFoldDB" id="A0A6C0P387"/>
<dbReference type="Gene3D" id="3.10.50.40">
    <property type="match status" value="1"/>
</dbReference>
<evidence type="ECO:0000313" key="3">
    <source>
        <dbReference type="Proteomes" id="UP000479114"/>
    </source>
</evidence>
<feature type="domain" description="PpiC" evidence="1">
    <location>
        <begin position="200"/>
        <end position="335"/>
    </location>
</feature>
<organism evidence="2 3">
    <name type="scientific">Paenibacillus rhizovicinus</name>
    <dbReference type="NCBI Taxonomy" id="2704463"/>
    <lineage>
        <taxon>Bacteria</taxon>
        <taxon>Bacillati</taxon>
        <taxon>Bacillota</taxon>
        <taxon>Bacilli</taxon>
        <taxon>Bacillales</taxon>
        <taxon>Paenibacillaceae</taxon>
        <taxon>Paenibacillus</taxon>
    </lineage>
</organism>
<gene>
    <name evidence="2" type="ORF">GZH47_20490</name>
</gene>
<dbReference type="KEGG" id="prz:GZH47_20490"/>
<evidence type="ECO:0000313" key="2">
    <source>
        <dbReference type="EMBL" id="QHW32937.1"/>
    </source>
</evidence>
<dbReference type="Proteomes" id="UP000479114">
    <property type="component" value="Chromosome"/>
</dbReference>
<dbReference type="Gene3D" id="1.10.4030.10">
    <property type="entry name" value="Porin chaperone SurA, peptide-binding domain"/>
    <property type="match status" value="1"/>
</dbReference>
<dbReference type="InterPro" id="IPR027304">
    <property type="entry name" value="Trigger_fact/SurA_dom_sf"/>
</dbReference>
<proteinExistence type="predicted"/>
<keyword evidence="3" id="KW-1185">Reference proteome</keyword>
<dbReference type="InterPro" id="IPR046357">
    <property type="entry name" value="PPIase_dom_sf"/>
</dbReference>
<dbReference type="InterPro" id="IPR050245">
    <property type="entry name" value="PrsA_foldase"/>
</dbReference>
<protein>
    <submittedName>
        <fullName evidence="2">Peptidyl-prolyl cis-trans isomerase</fullName>
    </submittedName>
</protein>
<evidence type="ECO:0000259" key="1">
    <source>
        <dbReference type="Pfam" id="PF13145"/>
    </source>
</evidence>
<dbReference type="RefSeq" id="WP_162642780.1">
    <property type="nucleotide sequence ID" value="NZ_CP048286.1"/>
</dbReference>
<dbReference type="Pfam" id="PF13145">
    <property type="entry name" value="Rotamase_2"/>
    <property type="match status" value="1"/>
</dbReference>
<accession>A0A6C0P387</accession>
<dbReference type="PANTHER" id="PTHR47245:SF2">
    <property type="entry name" value="PEPTIDYL-PROLYL CIS-TRANS ISOMERASE HP_0175-RELATED"/>
    <property type="match status" value="1"/>
</dbReference>
<reference evidence="2 3" key="1">
    <citation type="submission" date="2020-02" db="EMBL/GenBank/DDBJ databases">
        <title>Paenibacillus sp. nov., isolated from rhizosphere soil of tomato.</title>
        <authorList>
            <person name="Weon H.-Y."/>
            <person name="Lee S.A."/>
        </authorList>
    </citation>
    <scope>NUCLEOTIDE SEQUENCE [LARGE SCALE GENOMIC DNA]</scope>
    <source>
        <strain evidence="2 3">14171R-81</strain>
    </source>
</reference>
<dbReference type="GO" id="GO:0003755">
    <property type="term" value="F:peptidyl-prolyl cis-trans isomerase activity"/>
    <property type="evidence" value="ECO:0007669"/>
    <property type="project" value="InterPro"/>
</dbReference>
<sequence>MRNAVLKSPARPLAARTPAFFFQKRLQVMLMTAAALLLAVIAAALLLHLRGGDSGPRVTATVNGEPIAREELQQAMALQKAKTAAYFKAQYGADDEAGFWTKAYGGEVPLEKLKKDALAQAVQLKVQQAMAKREGLTDDIAYASFLKRLKAENKRRANAEDDQPGVYGPKQYSEAAYYSLINSDLLGALKNKLEAAMTWSDDQLRAFYDAHAAEQFTERAAIQADTISVPYGDGAAMNATEAETAVKSIAEKLDTGMSATAAAAAFQGEAAVATVKLDADTARAANLETPMLLSKVQRLQAGQHTGIFRENGAYVIAVVTERAEGKTHSFEEVKEGIAAQLADEAYGALVDKAVRTAAIAIDHEVYDGIGPDNQ</sequence>
<dbReference type="SUPFAM" id="SSF109998">
    <property type="entry name" value="Triger factor/SurA peptide-binding domain-like"/>
    <property type="match status" value="1"/>
</dbReference>
<dbReference type="PANTHER" id="PTHR47245">
    <property type="entry name" value="PEPTIDYLPROLYL ISOMERASE"/>
    <property type="match status" value="1"/>
</dbReference>
<dbReference type="EMBL" id="CP048286">
    <property type="protein sequence ID" value="QHW32937.1"/>
    <property type="molecule type" value="Genomic_DNA"/>
</dbReference>